<dbReference type="PROSITE" id="PS00552">
    <property type="entry name" value="HTH_MERR_1"/>
    <property type="match status" value="1"/>
</dbReference>
<dbReference type="PANTHER" id="PTHR30204:SF69">
    <property type="entry name" value="MERR-FAMILY TRANSCRIPTIONAL REGULATOR"/>
    <property type="match status" value="1"/>
</dbReference>
<dbReference type="SMART" id="SM00422">
    <property type="entry name" value="HTH_MERR"/>
    <property type="match status" value="1"/>
</dbReference>
<feature type="domain" description="HTH merR-type" evidence="5">
    <location>
        <begin position="10"/>
        <end position="79"/>
    </location>
</feature>
<dbReference type="InterPro" id="IPR000551">
    <property type="entry name" value="MerR-type_HTH_dom"/>
</dbReference>
<dbReference type="Gene3D" id="1.10.1660.10">
    <property type="match status" value="1"/>
</dbReference>
<keyword evidence="2" id="KW-0805">Transcription regulation</keyword>
<dbReference type="PROSITE" id="PS50937">
    <property type="entry name" value="HTH_MERR_2"/>
    <property type="match status" value="1"/>
</dbReference>
<dbReference type="Pfam" id="PF13411">
    <property type="entry name" value="MerR_1"/>
    <property type="match status" value="1"/>
</dbReference>
<dbReference type="InterPro" id="IPR009061">
    <property type="entry name" value="DNA-bd_dom_put_sf"/>
</dbReference>
<accession>A0ABZ2J7N7</accession>
<dbReference type="EMBL" id="CP146612">
    <property type="protein sequence ID" value="WWX25624.1"/>
    <property type="molecule type" value="Genomic_DNA"/>
</dbReference>
<dbReference type="SUPFAM" id="SSF46955">
    <property type="entry name" value="Putative DNA-binding domain"/>
    <property type="match status" value="1"/>
</dbReference>
<sequence>MAESNTNTGVYQIGEVARRSGVSVRTVRFYEQKGLLETPQRTSGGMRLFDDRDVSRVKLVRRLRNVGLDLEEIRDVMVSDGVDRSERVDHTLEVLRLEAERSRQRIAELHRESEEREALISLVSQCVTCDVADCPAECPPQQHVI</sequence>
<dbReference type="PANTHER" id="PTHR30204">
    <property type="entry name" value="REDOX-CYCLING DRUG-SENSING TRANSCRIPTIONAL ACTIVATOR SOXR"/>
    <property type="match status" value="1"/>
</dbReference>
<evidence type="ECO:0000313" key="6">
    <source>
        <dbReference type="EMBL" id="WWX25624.1"/>
    </source>
</evidence>
<gene>
    <name evidence="6" type="ORF">V8247_01235</name>
</gene>
<proteinExistence type="predicted"/>
<evidence type="ECO:0000313" key="7">
    <source>
        <dbReference type="Proteomes" id="UP001375370"/>
    </source>
</evidence>
<dbReference type="InterPro" id="IPR047057">
    <property type="entry name" value="MerR_fam"/>
</dbReference>
<evidence type="ECO:0000256" key="1">
    <source>
        <dbReference type="ARBA" id="ARBA00022491"/>
    </source>
</evidence>
<evidence type="ECO:0000256" key="4">
    <source>
        <dbReference type="ARBA" id="ARBA00023163"/>
    </source>
</evidence>
<keyword evidence="4" id="KW-0804">Transcription</keyword>
<keyword evidence="7" id="KW-1185">Reference proteome</keyword>
<dbReference type="Proteomes" id="UP001375370">
    <property type="component" value="Chromosome"/>
</dbReference>
<keyword evidence="3" id="KW-0238">DNA-binding</keyword>
<organism evidence="6 7">
    <name type="scientific">Candidatus Dehalogenimonas loeffleri</name>
    <dbReference type="NCBI Taxonomy" id="3127115"/>
    <lineage>
        <taxon>Bacteria</taxon>
        <taxon>Bacillati</taxon>
        <taxon>Chloroflexota</taxon>
        <taxon>Dehalococcoidia</taxon>
        <taxon>Dehalococcoidales</taxon>
        <taxon>Dehalococcoidaceae</taxon>
        <taxon>Dehalogenimonas</taxon>
    </lineage>
</organism>
<dbReference type="RefSeq" id="WP_338737964.1">
    <property type="nucleotide sequence ID" value="NZ_CP146612.1"/>
</dbReference>
<protein>
    <submittedName>
        <fullName evidence="6">MerR family transcriptional regulator</fullName>
    </submittedName>
</protein>
<keyword evidence="1" id="KW-0678">Repressor</keyword>
<dbReference type="PRINTS" id="PR00040">
    <property type="entry name" value="HTHMERR"/>
</dbReference>
<evidence type="ECO:0000256" key="2">
    <source>
        <dbReference type="ARBA" id="ARBA00023015"/>
    </source>
</evidence>
<reference evidence="6 7" key="1">
    <citation type="submission" date="2024-03" db="EMBL/GenBank/DDBJ databases">
        <title>A Dehalogenimonas Isolated from Estuarine Sediments Dihaloeliminates Chlorinated Alkanes.</title>
        <authorList>
            <person name="Yang Y."/>
            <person name="Wang H."/>
        </authorList>
    </citation>
    <scope>NUCLEOTIDE SEQUENCE [LARGE SCALE GENOMIC DNA]</scope>
    <source>
        <strain evidence="6 7">W</strain>
    </source>
</reference>
<name>A0ABZ2J7N7_9CHLR</name>
<evidence type="ECO:0000259" key="5">
    <source>
        <dbReference type="PROSITE" id="PS50937"/>
    </source>
</evidence>
<evidence type="ECO:0000256" key="3">
    <source>
        <dbReference type="ARBA" id="ARBA00023125"/>
    </source>
</evidence>